<gene>
    <name evidence="1" type="ORF">NCTC9140_05369</name>
</gene>
<evidence type="ECO:0000313" key="2">
    <source>
        <dbReference type="Proteomes" id="UP000254938"/>
    </source>
</evidence>
<organism evidence="1 2">
    <name type="scientific">Klebsiella pneumoniae</name>
    <dbReference type="NCBI Taxonomy" id="573"/>
    <lineage>
        <taxon>Bacteria</taxon>
        <taxon>Pseudomonadati</taxon>
        <taxon>Pseudomonadota</taxon>
        <taxon>Gammaproteobacteria</taxon>
        <taxon>Enterobacterales</taxon>
        <taxon>Enterobacteriaceae</taxon>
        <taxon>Klebsiella/Raoultella group</taxon>
        <taxon>Klebsiella</taxon>
        <taxon>Klebsiella pneumoniae complex</taxon>
    </lineage>
</organism>
<dbReference type="AlphaFoldDB" id="A0A377TXN8"/>
<dbReference type="Proteomes" id="UP000254938">
    <property type="component" value="Unassembled WGS sequence"/>
</dbReference>
<sequence length="41" mass="4467">MIYRQRSTEFPFTVNINGPGASAIALEELPGELPLALIFSC</sequence>
<reference evidence="1 2" key="1">
    <citation type="submission" date="2018-06" db="EMBL/GenBank/DDBJ databases">
        <authorList>
            <consortium name="Pathogen Informatics"/>
            <person name="Doyle S."/>
        </authorList>
    </citation>
    <scope>NUCLEOTIDE SEQUENCE [LARGE SCALE GENOMIC DNA]</scope>
    <source>
        <strain evidence="1 2">NCTC9140</strain>
    </source>
</reference>
<proteinExistence type="predicted"/>
<dbReference type="EMBL" id="UGKQ01000007">
    <property type="protein sequence ID" value="STS83601.1"/>
    <property type="molecule type" value="Genomic_DNA"/>
</dbReference>
<evidence type="ECO:0000313" key="1">
    <source>
        <dbReference type="EMBL" id="STS83601.1"/>
    </source>
</evidence>
<accession>A0A377TXN8</accession>
<name>A0A377TXN8_KLEPN</name>
<protein>
    <submittedName>
        <fullName evidence="1">Rtn protein</fullName>
    </submittedName>
</protein>